<dbReference type="PANTHER" id="PTHR11066">
    <property type="entry name" value="ACYL-COA THIOESTERASE"/>
    <property type="match status" value="1"/>
</dbReference>
<comment type="similarity">
    <text evidence="1">Belongs to the C/M/P thioester hydrolase family.</text>
</comment>
<gene>
    <name evidence="7" type="ORF">METZ01_LOCUS67830</name>
</gene>
<organism evidence="7">
    <name type="scientific">marine metagenome</name>
    <dbReference type="NCBI Taxonomy" id="408172"/>
    <lineage>
        <taxon>unclassified sequences</taxon>
        <taxon>metagenomes</taxon>
        <taxon>ecological metagenomes</taxon>
    </lineage>
</organism>
<dbReference type="CDD" id="cd03444">
    <property type="entry name" value="Thioesterase_II_repeat1"/>
    <property type="match status" value="1"/>
</dbReference>
<evidence type="ECO:0000256" key="4">
    <source>
        <dbReference type="ARBA" id="ARBA00023098"/>
    </source>
</evidence>
<evidence type="ECO:0000256" key="3">
    <source>
        <dbReference type="ARBA" id="ARBA00022801"/>
    </source>
</evidence>
<dbReference type="InterPro" id="IPR042171">
    <property type="entry name" value="Acyl-CoA_hotdog"/>
</dbReference>
<keyword evidence="4" id="KW-0443">Lipid metabolism</keyword>
<dbReference type="SUPFAM" id="SSF54637">
    <property type="entry name" value="Thioesterase/thiol ester dehydrase-isomerase"/>
    <property type="match status" value="2"/>
</dbReference>
<protein>
    <recommendedName>
        <fullName evidence="8">Acyl-CoA thioesterase II domain-containing protein</fullName>
    </recommendedName>
</protein>
<feature type="domain" description="Acyl-CoA thioesterase 2 C-terminal" evidence="5">
    <location>
        <begin position="159"/>
        <end position="287"/>
    </location>
</feature>
<dbReference type="Gene3D" id="2.40.160.210">
    <property type="entry name" value="Acyl-CoA thioesterase, double hotdog domain"/>
    <property type="match status" value="1"/>
</dbReference>
<evidence type="ECO:0000256" key="1">
    <source>
        <dbReference type="ARBA" id="ARBA00006538"/>
    </source>
</evidence>
<proteinExistence type="inferred from homology"/>
<comment type="subunit">
    <text evidence="2">Homotetramer.</text>
</comment>
<evidence type="ECO:0000313" key="7">
    <source>
        <dbReference type="EMBL" id="SVA14976.1"/>
    </source>
</evidence>
<dbReference type="GO" id="GO:0009062">
    <property type="term" value="P:fatty acid catabolic process"/>
    <property type="evidence" value="ECO:0007669"/>
    <property type="project" value="TreeGrafter"/>
</dbReference>
<feature type="domain" description="Acyl-CoA thioesterase-like N-terminal HotDog" evidence="6">
    <location>
        <begin position="36"/>
        <end position="114"/>
    </location>
</feature>
<dbReference type="Pfam" id="PF13622">
    <property type="entry name" value="4HBT_3"/>
    <property type="match status" value="1"/>
</dbReference>
<dbReference type="GO" id="GO:0005829">
    <property type="term" value="C:cytosol"/>
    <property type="evidence" value="ECO:0007669"/>
    <property type="project" value="TreeGrafter"/>
</dbReference>
<dbReference type="InterPro" id="IPR003703">
    <property type="entry name" value="Acyl_CoA_thio"/>
</dbReference>
<dbReference type="Pfam" id="PF02551">
    <property type="entry name" value="Acyl_CoA_thio"/>
    <property type="match status" value="1"/>
</dbReference>
<dbReference type="InterPro" id="IPR049449">
    <property type="entry name" value="TesB_ACOT8-like_N"/>
</dbReference>
<accession>A0A381TFR6</accession>
<dbReference type="CDD" id="cd03445">
    <property type="entry name" value="Thioesterase_II_repeat2"/>
    <property type="match status" value="1"/>
</dbReference>
<dbReference type="PANTHER" id="PTHR11066:SF34">
    <property type="entry name" value="ACYL-COENZYME A THIOESTERASE 8"/>
    <property type="match status" value="1"/>
</dbReference>
<dbReference type="InterPro" id="IPR025652">
    <property type="entry name" value="TesB_C"/>
</dbReference>
<reference evidence="7" key="1">
    <citation type="submission" date="2018-05" db="EMBL/GenBank/DDBJ databases">
        <authorList>
            <person name="Lanie J.A."/>
            <person name="Ng W.-L."/>
            <person name="Kazmierczak K.M."/>
            <person name="Andrzejewski T.M."/>
            <person name="Davidsen T.M."/>
            <person name="Wayne K.J."/>
            <person name="Tettelin H."/>
            <person name="Glass J.I."/>
            <person name="Rusch D."/>
            <person name="Podicherti R."/>
            <person name="Tsui H.-C.T."/>
            <person name="Winkler M.E."/>
        </authorList>
    </citation>
    <scope>NUCLEOTIDE SEQUENCE</scope>
</reference>
<dbReference type="GO" id="GO:0047617">
    <property type="term" value="F:fatty acyl-CoA hydrolase activity"/>
    <property type="evidence" value="ECO:0007669"/>
    <property type="project" value="InterPro"/>
</dbReference>
<dbReference type="AlphaFoldDB" id="A0A381TFR6"/>
<dbReference type="InterPro" id="IPR029069">
    <property type="entry name" value="HotDog_dom_sf"/>
</dbReference>
<evidence type="ECO:0008006" key="8">
    <source>
        <dbReference type="Google" id="ProtNLM"/>
    </source>
</evidence>
<evidence type="ECO:0000259" key="5">
    <source>
        <dbReference type="Pfam" id="PF02551"/>
    </source>
</evidence>
<name>A0A381TFR6_9ZZZZ</name>
<dbReference type="GO" id="GO:0006637">
    <property type="term" value="P:acyl-CoA metabolic process"/>
    <property type="evidence" value="ECO:0007669"/>
    <property type="project" value="InterPro"/>
</dbReference>
<evidence type="ECO:0000259" key="6">
    <source>
        <dbReference type="Pfam" id="PF13622"/>
    </source>
</evidence>
<sequence length="292" mass="33270">MKSNNSLDTTIERLVELMDLEVIEENIFRGESQDIGSPQVFGGQVLGQALMAATRTIEGRSVHSLHAYFLRRGDFEAPIVYEVDRARDGGSFSNRRIIAVQHGEQIFNMTASFQKPEEGLEHQSKMPEVKGPDELEDLVDLIKPEWVEQLPGRIKRMLTRERPFEVKPVEIPHFLTNKTTEPIKHSWIKAKGEVPQHIGLHEALLAYVSDYDLLTTAILPHGTNLMQSRFQMASLDHAMWFHKPMLIDQWMLFAYESTRSSGARGFARAQIFSQDGLLIASTSQEGLMRVRR</sequence>
<evidence type="ECO:0000256" key="2">
    <source>
        <dbReference type="ARBA" id="ARBA00011881"/>
    </source>
</evidence>
<dbReference type="EMBL" id="UINC01004527">
    <property type="protein sequence ID" value="SVA14976.1"/>
    <property type="molecule type" value="Genomic_DNA"/>
</dbReference>
<dbReference type="FunFam" id="2.40.160.210:FF:000001">
    <property type="entry name" value="Acyl-CoA thioesterase II"/>
    <property type="match status" value="1"/>
</dbReference>
<keyword evidence="3" id="KW-0378">Hydrolase</keyword>